<dbReference type="EMBL" id="JASPKY010000743">
    <property type="protein sequence ID" value="KAK9685870.1"/>
    <property type="molecule type" value="Genomic_DNA"/>
</dbReference>
<comment type="caution">
    <text evidence="1">The sequence shown here is derived from an EMBL/GenBank/DDBJ whole genome shotgun (WGS) entry which is preliminary data.</text>
</comment>
<evidence type="ECO:0000313" key="2">
    <source>
        <dbReference type="Proteomes" id="UP001458880"/>
    </source>
</evidence>
<evidence type="ECO:0000313" key="1">
    <source>
        <dbReference type="EMBL" id="KAK9685870.1"/>
    </source>
</evidence>
<organism evidence="1 2">
    <name type="scientific">Popillia japonica</name>
    <name type="common">Japanese beetle</name>
    <dbReference type="NCBI Taxonomy" id="7064"/>
    <lineage>
        <taxon>Eukaryota</taxon>
        <taxon>Metazoa</taxon>
        <taxon>Ecdysozoa</taxon>
        <taxon>Arthropoda</taxon>
        <taxon>Hexapoda</taxon>
        <taxon>Insecta</taxon>
        <taxon>Pterygota</taxon>
        <taxon>Neoptera</taxon>
        <taxon>Endopterygota</taxon>
        <taxon>Coleoptera</taxon>
        <taxon>Polyphaga</taxon>
        <taxon>Scarabaeiformia</taxon>
        <taxon>Scarabaeidae</taxon>
        <taxon>Rutelinae</taxon>
        <taxon>Popillia</taxon>
    </lineage>
</organism>
<dbReference type="AlphaFoldDB" id="A0AAW1IAA1"/>
<accession>A0AAW1IAA1</accession>
<keyword evidence="2" id="KW-1185">Reference proteome</keyword>
<sequence length="109" mass="12717">MLEGCASLTLLADGLIDITRKTDEEPSTSAGDKSWRDWWRTLAALPNKKLKEKNQMSYQTLPIYEDLPKDELLQRRLNGFTENNNESYNQLTWKLAPNHFPCIFDKRQT</sequence>
<protein>
    <submittedName>
        <fullName evidence="1">Uncharacterized protein</fullName>
    </submittedName>
</protein>
<proteinExistence type="predicted"/>
<reference evidence="1 2" key="1">
    <citation type="journal article" date="2024" name="BMC Genomics">
        <title>De novo assembly and annotation of Popillia japonica's genome with initial clues to its potential as an invasive pest.</title>
        <authorList>
            <person name="Cucini C."/>
            <person name="Boschi S."/>
            <person name="Funari R."/>
            <person name="Cardaioli E."/>
            <person name="Iannotti N."/>
            <person name="Marturano G."/>
            <person name="Paoli F."/>
            <person name="Bruttini M."/>
            <person name="Carapelli A."/>
            <person name="Frati F."/>
            <person name="Nardi F."/>
        </authorList>
    </citation>
    <scope>NUCLEOTIDE SEQUENCE [LARGE SCALE GENOMIC DNA]</scope>
    <source>
        <strain evidence="1">DMR45628</strain>
    </source>
</reference>
<name>A0AAW1IAA1_POPJA</name>
<dbReference type="Proteomes" id="UP001458880">
    <property type="component" value="Unassembled WGS sequence"/>
</dbReference>
<gene>
    <name evidence="1" type="ORF">QE152_g37628</name>
</gene>